<feature type="domain" description="Glycosyltransferase 2-like" evidence="1">
    <location>
        <begin position="137"/>
        <end position="275"/>
    </location>
</feature>
<accession>A0AAE3SGM6</accession>
<reference evidence="2" key="1">
    <citation type="submission" date="2022-10" db="EMBL/GenBank/DDBJ databases">
        <authorList>
            <person name="Yu W.X."/>
        </authorList>
    </citation>
    <scope>NUCLEOTIDE SEQUENCE</scope>
    <source>
        <strain evidence="2">AAT</strain>
    </source>
</reference>
<comment type="caution">
    <text evidence="2">The sequence shown here is derived from an EMBL/GenBank/DDBJ whole genome shotgun (WGS) entry which is preliminary data.</text>
</comment>
<organism evidence="2 3">
    <name type="scientific">Plebeiibacterium sediminum</name>
    <dbReference type="NCBI Taxonomy" id="2992112"/>
    <lineage>
        <taxon>Bacteria</taxon>
        <taxon>Pseudomonadati</taxon>
        <taxon>Bacteroidota</taxon>
        <taxon>Bacteroidia</taxon>
        <taxon>Marinilabiliales</taxon>
        <taxon>Marinilabiliaceae</taxon>
        <taxon>Plebeiibacterium</taxon>
    </lineage>
</organism>
<dbReference type="InterPro" id="IPR029044">
    <property type="entry name" value="Nucleotide-diphossugar_trans"/>
</dbReference>
<dbReference type="InterPro" id="IPR001173">
    <property type="entry name" value="Glyco_trans_2-like"/>
</dbReference>
<name>A0AAE3SGM6_9BACT</name>
<evidence type="ECO:0000313" key="3">
    <source>
        <dbReference type="Proteomes" id="UP001209229"/>
    </source>
</evidence>
<dbReference type="RefSeq" id="WP_301191828.1">
    <property type="nucleotide sequence ID" value="NZ_JAPDPJ010000048.1"/>
</dbReference>
<dbReference type="EMBL" id="JAPDPJ010000048">
    <property type="protein sequence ID" value="MCW3788267.1"/>
    <property type="molecule type" value="Genomic_DNA"/>
</dbReference>
<sequence>MNPLFSKYLERHTPFTKFDSKSIKESDLVVVIPVFLEKDICKTLDSLKKCNPIPKHVAVVLVVNAGVNAAEDIIVTQEQTIVELDAYSTAFNNEHLSFYTVKAFDLPRKHFGAGLARKIGMDLAIQHFFDHSNDNGIIVSLDADTMVEENYFTEIYHWFNRSHKRKACSIYYEHPIEGDEFDEEIYQAVTQYELYLRYYVSALKVIGFPYAYHTVGSCFAVHANAYVKVGGMNRRQGGEEFYFIQKLVQMGGYGELNSTIVKPSSRISERVPFGTGPSIKNIVTDEEDYSTYNPTSFFDLKVLFDSVEEYYAISEEEYQSKILELPGRVRSFLLNSSFWEEINNLSENCSNVEAFKKRFYHVFNAFKLVKYLNYTHEHFIGKIPVFDAAIELLEYMQYNTDDFFEERELLLKFREIQKGEN</sequence>
<dbReference type="Proteomes" id="UP001209229">
    <property type="component" value="Unassembled WGS sequence"/>
</dbReference>
<proteinExistence type="predicted"/>
<dbReference type="AlphaFoldDB" id="A0AAE3SGM6"/>
<keyword evidence="3" id="KW-1185">Reference proteome</keyword>
<dbReference type="SUPFAM" id="SSF53448">
    <property type="entry name" value="Nucleotide-diphospho-sugar transferases"/>
    <property type="match status" value="1"/>
</dbReference>
<evidence type="ECO:0000313" key="2">
    <source>
        <dbReference type="EMBL" id="MCW3788267.1"/>
    </source>
</evidence>
<evidence type="ECO:0000259" key="1">
    <source>
        <dbReference type="Pfam" id="PF13632"/>
    </source>
</evidence>
<dbReference type="Pfam" id="PF13632">
    <property type="entry name" value="Glyco_trans_2_3"/>
    <property type="match status" value="1"/>
</dbReference>
<dbReference type="Gene3D" id="3.90.550.10">
    <property type="entry name" value="Spore Coat Polysaccharide Biosynthesis Protein SpsA, Chain A"/>
    <property type="match status" value="1"/>
</dbReference>
<protein>
    <submittedName>
        <fullName evidence="2">Glycosyltransferase family 2 protein</fullName>
    </submittedName>
</protein>
<gene>
    <name evidence="2" type="ORF">OM075_17495</name>
</gene>